<dbReference type="AlphaFoldDB" id="A0A0A9ET64"/>
<organism evidence="1">
    <name type="scientific">Arundo donax</name>
    <name type="common">Giant reed</name>
    <name type="synonym">Donax arundinaceus</name>
    <dbReference type="NCBI Taxonomy" id="35708"/>
    <lineage>
        <taxon>Eukaryota</taxon>
        <taxon>Viridiplantae</taxon>
        <taxon>Streptophyta</taxon>
        <taxon>Embryophyta</taxon>
        <taxon>Tracheophyta</taxon>
        <taxon>Spermatophyta</taxon>
        <taxon>Magnoliopsida</taxon>
        <taxon>Liliopsida</taxon>
        <taxon>Poales</taxon>
        <taxon>Poaceae</taxon>
        <taxon>PACMAD clade</taxon>
        <taxon>Arundinoideae</taxon>
        <taxon>Arundineae</taxon>
        <taxon>Arundo</taxon>
    </lineage>
</organism>
<name>A0A0A9ET64_ARUDO</name>
<accession>A0A0A9ET64</accession>
<sequence>MMQYVHWSQLIQANQWINSIEDPILVHLLMAHAQHQQISCDDVPYHDQDKDQNSGQDPLMILHHSLLLKMETMCKLWVN</sequence>
<protein>
    <submittedName>
        <fullName evidence="1">Uncharacterized protein</fullName>
    </submittedName>
</protein>
<reference evidence="1" key="1">
    <citation type="submission" date="2014-09" db="EMBL/GenBank/DDBJ databases">
        <authorList>
            <person name="Magalhaes I.L.F."/>
            <person name="Oliveira U."/>
            <person name="Santos F.R."/>
            <person name="Vidigal T.H.D.A."/>
            <person name="Brescovit A.D."/>
            <person name="Santos A.J."/>
        </authorList>
    </citation>
    <scope>NUCLEOTIDE SEQUENCE</scope>
    <source>
        <tissue evidence="1">Shoot tissue taken approximately 20 cm above the soil surface</tissue>
    </source>
</reference>
<reference evidence="1" key="2">
    <citation type="journal article" date="2015" name="Data Brief">
        <title>Shoot transcriptome of the giant reed, Arundo donax.</title>
        <authorList>
            <person name="Barrero R.A."/>
            <person name="Guerrero F.D."/>
            <person name="Moolhuijzen P."/>
            <person name="Goolsby J.A."/>
            <person name="Tidwell J."/>
            <person name="Bellgard S.E."/>
            <person name="Bellgard M.I."/>
        </authorList>
    </citation>
    <scope>NUCLEOTIDE SEQUENCE</scope>
    <source>
        <tissue evidence="1">Shoot tissue taken approximately 20 cm above the soil surface</tissue>
    </source>
</reference>
<proteinExistence type="predicted"/>
<dbReference type="EMBL" id="GBRH01195722">
    <property type="protein sequence ID" value="JAE02174.1"/>
    <property type="molecule type" value="Transcribed_RNA"/>
</dbReference>
<evidence type="ECO:0000313" key="1">
    <source>
        <dbReference type="EMBL" id="JAE02174.1"/>
    </source>
</evidence>